<evidence type="ECO:0000256" key="6">
    <source>
        <dbReference type="SAM" id="MobiDB-lite"/>
    </source>
</evidence>
<feature type="compositionally biased region" description="Polar residues" evidence="6">
    <location>
        <begin position="315"/>
        <end position="325"/>
    </location>
</feature>
<evidence type="ECO:0000256" key="1">
    <source>
        <dbReference type="ARBA" id="ARBA00004141"/>
    </source>
</evidence>
<feature type="transmembrane region" description="Helical" evidence="7">
    <location>
        <begin position="162"/>
        <end position="189"/>
    </location>
</feature>
<feature type="compositionally biased region" description="Basic and acidic residues" evidence="6">
    <location>
        <begin position="297"/>
        <end position="314"/>
    </location>
</feature>
<evidence type="ECO:0000259" key="8">
    <source>
        <dbReference type="Pfam" id="PF20684"/>
    </source>
</evidence>
<evidence type="ECO:0000256" key="2">
    <source>
        <dbReference type="ARBA" id="ARBA00022692"/>
    </source>
</evidence>
<comment type="subcellular location">
    <subcellularLocation>
        <location evidence="1">Membrane</location>
        <topology evidence="1">Multi-pass membrane protein</topology>
    </subcellularLocation>
</comment>
<dbReference type="PANTHER" id="PTHR33048">
    <property type="entry name" value="PTH11-LIKE INTEGRAL MEMBRANE PROTEIN (AFU_ORTHOLOGUE AFUA_5G11245)"/>
    <property type="match status" value="1"/>
</dbReference>
<keyword evidence="10" id="KW-1185">Reference proteome</keyword>
<evidence type="ECO:0000256" key="4">
    <source>
        <dbReference type="ARBA" id="ARBA00023136"/>
    </source>
</evidence>
<organism evidence="9 10">
    <name type="scientific">Lophiotrema nucula</name>
    <dbReference type="NCBI Taxonomy" id="690887"/>
    <lineage>
        <taxon>Eukaryota</taxon>
        <taxon>Fungi</taxon>
        <taxon>Dikarya</taxon>
        <taxon>Ascomycota</taxon>
        <taxon>Pezizomycotina</taxon>
        <taxon>Dothideomycetes</taxon>
        <taxon>Pleosporomycetidae</taxon>
        <taxon>Pleosporales</taxon>
        <taxon>Lophiotremataceae</taxon>
        <taxon>Lophiotrema</taxon>
    </lineage>
</organism>
<accession>A0A6A5Z1Q7</accession>
<evidence type="ECO:0000256" key="3">
    <source>
        <dbReference type="ARBA" id="ARBA00022989"/>
    </source>
</evidence>
<reference evidence="9" key="1">
    <citation type="journal article" date="2020" name="Stud. Mycol.">
        <title>101 Dothideomycetes genomes: a test case for predicting lifestyles and emergence of pathogens.</title>
        <authorList>
            <person name="Haridas S."/>
            <person name="Albert R."/>
            <person name="Binder M."/>
            <person name="Bloem J."/>
            <person name="Labutti K."/>
            <person name="Salamov A."/>
            <person name="Andreopoulos B."/>
            <person name="Baker S."/>
            <person name="Barry K."/>
            <person name="Bills G."/>
            <person name="Bluhm B."/>
            <person name="Cannon C."/>
            <person name="Castanera R."/>
            <person name="Culley D."/>
            <person name="Daum C."/>
            <person name="Ezra D."/>
            <person name="Gonzalez J."/>
            <person name="Henrissat B."/>
            <person name="Kuo A."/>
            <person name="Liang C."/>
            <person name="Lipzen A."/>
            <person name="Lutzoni F."/>
            <person name="Magnuson J."/>
            <person name="Mondo S."/>
            <person name="Nolan M."/>
            <person name="Ohm R."/>
            <person name="Pangilinan J."/>
            <person name="Park H.-J."/>
            <person name="Ramirez L."/>
            <person name="Alfaro M."/>
            <person name="Sun H."/>
            <person name="Tritt A."/>
            <person name="Yoshinaga Y."/>
            <person name="Zwiers L.-H."/>
            <person name="Turgeon B."/>
            <person name="Goodwin S."/>
            <person name="Spatafora J."/>
            <person name="Crous P."/>
            <person name="Grigoriev I."/>
        </authorList>
    </citation>
    <scope>NUCLEOTIDE SEQUENCE</scope>
    <source>
        <strain evidence="9">CBS 627.86</strain>
    </source>
</reference>
<evidence type="ECO:0000313" key="9">
    <source>
        <dbReference type="EMBL" id="KAF2112953.1"/>
    </source>
</evidence>
<dbReference type="PANTHER" id="PTHR33048:SF47">
    <property type="entry name" value="INTEGRAL MEMBRANE PROTEIN-RELATED"/>
    <property type="match status" value="1"/>
</dbReference>
<dbReference type="OrthoDB" id="2496787at2759"/>
<keyword evidence="4 7" id="KW-0472">Membrane</keyword>
<sequence>MQSRQPELYSAALITWTAATTALCLRVVARRVTKLKLAWEDYLSMVAFVIGTGFTFLSLYKMRWGFGHRIADINLPKDQITRHYFIDLFADMFLYTLSVGFSKFVILRFYWRMFKFSLIRRAIQTLACLSGLWILARLSLTLAQCQPIHKFWDKDIPGNCPISTNMMLFGVTVPHLLLEIGILTCPMVEIKRLQLPKAKKIAVAAMFTSGFLVCGSALGSIVHTATLNTNSSDLTWDGVDDQIWAVCDVNLAHFSTSLPLLGPIMKYLASHIKSFSWSDFTSTNGQRSRTIPLTTRTKKDAETESTHRLAESSQREASLSSGATSNSVVIQHDKGSLDNGELEDGGIFVTKDMSIKVDHF</sequence>
<protein>
    <recommendedName>
        <fullName evidence="8">Rhodopsin domain-containing protein</fullName>
    </recommendedName>
</protein>
<feature type="transmembrane region" description="Helical" evidence="7">
    <location>
        <begin position="12"/>
        <end position="29"/>
    </location>
</feature>
<feature type="compositionally biased region" description="Polar residues" evidence="6">
    <location>
        <begin position="280"/>
        <end position="295"/>
    </location>
</feature>
<feature type="domain" description="Rhodopsin" evidence="8">
    <location>
        <begin position="25"/>
        <end position="266"/>
    </location>
</feature>
<dbReference type="EMBL" id="ML977329">
    <property type="protein sequence ID" value="KAF2112953.1"/>
    <property type="molecule type" value="Genomic_DNA"/>
</dbReference>
<feature type="region of interest" description="Disordered" evidence="6">
    <location>
        <begin position="280"/>
        <end position="325"/>
    </location>
</feature>
<keyword evidence="2 7" id="KW-0812">Transmembrane</keyword>
<dbReference type="InterPro" id="IPR049326">
    <property type="entry name" value="Rhodopsin_dom_fungi"/>
</dbReference>
<dbReference type="Pfam" id="PF20684">
    <property type="entry name" value="Fung_rhodopsin"/>
    <property type="match status" value="1"/>
</dbReference>
<keyword evidence="3 7" id="KW-1133">Transmembrane helix</keyword>
<name>A0A6A5Z1Q7_9PLEO</name>
<feature type="transmembrane region" description="Helical" evidence="7">
    <location>
        <begin position="201"/>
        <end position="222"/>
    </location>
</feature>
<dbReference type="Proteomes" id="UP000799770">
    <property type="component" value="Unassembled WGS sequence"/>
</dbReference>
<feature type="transmembrane region" description="Helical" evidence="7">
    <location>
        <begin position="41"/>
        <end position="60"/>
    </location>
</feature>
<proteinExistence type="inferred from homology"/>
<evidence type="ECO:0000256" key="5">
    <source>
        <dbReference type="ARBA" id="ARBA00038359"/>
    </source>
</evidence>
<feature type="transmembrane region" description="Helical" evidence="7">
    <location>
        <begin position="92"/>
        <end position="111"/>
    </location>
</feature>
<dbReference type="AlphaFoldDB" id="A0A6A5Z1Q7"/>
<evidence type="ECO:0000313" key="10">
    <source>
        <dbReference type="Proteomes" id="UP000799770"/>
    </source>
</evidence>
<feature type="transmembrane region" description="Helical" evidence="7">
    <location>
        <begin position="123"/>
        <end position="142"/>
    </location>
</feature>
<gene>
    <name evidence="9" type="ORF">BDV96DRAFT_648577</name>
</gene>
<comment type="similarity">
    <text evidence="5">Belongs to the SAT4 family.</text>
</comment>
<dbReference type="GO" id="GO:0016020">
    <property type="term" value="C:membrane"/>
    <property type="evidence" value="ECO:0007669"/>
    <property type="project" value="UniProtKB-SubCell"/>
</dbReference>
<dbReference type="InterPro" id="IPR052337">
    <property type="entry name" value="SAT4-like"/>
</dbReference>
<evidence type="ECO:0000256" key="7">
    <source>
        <dbReference type="SAM" id="Phobius"/>
    </source>
</evidence>